<keyword evidence="4" id="KW-0804">Transcription</keyword>
<evidence type="ECO:0000256" key="3">
    <source>
        <dbReference type="ARBA" id="ARBA00023015"/>
    </source>
</evidence>
<dbReference type="PANTHER" id="PTHR12434">
    <property type="entry name" value="MEDIATOR OF RNA POLYMERASE II TRANSCRIPTION SUBUNIT 22"/>
    <property type="match status" value="1"/>
</dbReference>
<dbReference type="Proteomes" id="UP001479436">
    <property type="component" value="Unassembled WGS sequence"/>
</dbReference>
<proteinExistence type="inferred from homology"/>
<keyword evidence="7" id="KW-1185">Reference proteome</keyword>
<evidence type="ECO:0000256" key="2">
    <source>
        <dbReference type="ARBA" id="ARBA00005942"/>
    </source>
</evidence>
<dbReference type="PANTHER" id="PTHR12434:SF6">
    <property type="entry name" value="MEDIATOR OF RNA POLYMERASE II TRANSCRIPTION SUBUNIT 22"/>
    <property type="match status" value="1"/>
</dbReference>
<comment type="similarity">
    <text evidence="2">Belongs to the Mediator complex subunit 22 family.</text>
</comment>
<accession>A0ABR2X1W4</accession>
<evidence type="ECO:0000313" key="6">
    <source>
        <dbReference type="EMBL" id="KAK9767764.1"/>
    </source>
</evidence>
<comment type="caution">
    <text evidence="6">The sequence shown here is derived from an EMBL/GenBank/DDBJ whole genome shotgun (WGS) entry which is preliminary data.</text>
</comment>
<keyword evidence="3" id="KW-0805">Transcription regulation</keyword>
<keyword evidence="5" id="KW-0539">Nucleus</keyword>
<gene>
    <name evidence="6" type="ORF">K7432_002147</name>
</gene>
<evidence type="ECO:0008006" key="8">
    <source>
        <dbReference type="Google" id="ProtNLM"/>
    </source>
</evidence>
<dbReference type="Pfam" id="PF06179">
    <property type="entry name" value="Med22"/>
    <property type="match status" value="1"/>
</dbReference>
<evidence type="ECO:0000313" key="7">
    <source>
        <dbReference type="Proteomes" id="UP001479436"/>
    </source>
</evidence>
<comment type="subcellular location">
    <subcellularLocation>
        <location evidence="1">Nucleus</location>
    </subcellularLocation>
</comment>
<evidence type="ECO:0000256" key="5">
    <source>
        <dbReference type="ARBA" id="ARBA00023242"/>
    </source>
</evidence>
<sequence length="142" mass="16107">MATAPANKSGSKVSALTQIEEAYNKRLDNELDQLVDSFGDIIRVAKIEDKDKFRIAQENYQVECRAANIVRSVESLLGLVTELKQSLLLNDTNTLNHFTTSRIHVVSTQKEVIKDSVVKLRNNLDSAIWEMENVYYNSQYIA</sequence>
<evidence type="ECO:0000256" key="1">
    <source>
        <dbReference type="ARBA" id="ARBA00004123"/>
    </source>
</evidence>
<protein>
    <recommendedName>
        <fullName evidence="8">Mediator of RNA polymerase II transcription subunit 22</fullName>
    </recommendedName>
</protein>
<reference evidence="6 7" key="1">
    <citation type="submission" date="2023-04" db="EMBL/GenBank/DDBJ databases">
        <title>Genome of Basidiobolus ranarum AG-B5.</title>
        <authorList>
            <person name="Stajich J.E."/>
            <person name="Carter-House D."/>
            <person name="Gryganskyi A."/>
        </authorList>
    </citation>
    <scope>NUCLEOTIDE SEQUENCE [LARGE SCALE GENOMIC DNA]</scope>
    <source>
        <strain evidence="6 7">AG-B5</strain>
    </source>
</reference>
<name>A0ABR2X1W4_9FUNG</name>
<dbReference type="EMBL" id="JASJQH010000055">
    <property type="protein sequence ID" value="KAK9767764.1"/>
    <property type="molecule type" value="Genomic_DNA"/>
</dbReference>
<evidence type="ECO:0000256" key="4">
    <source>
        <dbReference type="ARBA" id="ARBA00023163"/>
    </source>
</evidence>
<dbReference type="InterPro" id="IPR009332">
    <property type="entry name" value="Med22"/>
</dbReference>
<organism evidence="6 7">
    <name type="scientific">Basidiobolus ranarum</name>
    <dbReference type="NCBI Taxonomy" id="34480"/>
    <lineage>
        <taxon>Eukaryota</taxon>
        <taxon>Fungi</taxon>
        <taxon>Fungi incertae sedis</taxon>
        <taxon>Zoopagomycota</taxon>
        <taxon>Entomophthoromycotina</taxon>
        <taxon>Basidiobolomycetes</taxon>
        <taxon>Basidiobolales</taxon>
        <taxon>Basidiobolaceae</taxon>
        <taxon>Basidiobolus</taxon>
    </lineage>
</organism>